<accession>A0A150N0M7</accession>
<dbReference type="RefSeq" id="WP_062678042.1">
    <property type="nucleotide sequence ID" value="NZ_CP070511.1"/>
</dbReference>
<evidence type="ECO:0000313" key="1">
    <source>
        <dbReference type="EMBL" id="KYD30275.1"/>
    </source>
</evidence>
<dbReference type="Proteomes" id="UP000075324">
    <property type="component" value="Unassembled WGS sequence"/>
</dbReference>
<sequence length="92" mass="11013">MEAPFDLLTYVSLVSALLVVMRCYITEYRQTKAFLYDVTLARAEREKDHVYFTRAMIPLRRIFTPQKQKIPVREHSYQSDEEGRRPLLFFAH</sequence>
<gene>
    <name evidence="1" type="ORF">B4110_1679</name>
</gene>
<reference evidence="1 2" key="1">
    <citation type="submission" date="2016-01" db="EMBL/GenBank/DDBJ databases">
        <title>Draft Genome Sequences of Seven Thermophilic Sporeformers Isolated from Foods.</title>
        <authorList>
            <person name="Berendsen E.M."/>
            <person name="Wells-Bennik M.H."/>
            <person name="Krawcyk A.O."/>
            <person name="De Jong A."/>
            <person name="Holsappel S."/>
            <person name="Eijlander R.T."/>
            <person name="Kuipers O.P."/>
        </authorList>
    </citation>
    <scope>NUCLEOTIDE SEQUENCE [LARGE SCALE GENOMIC DNA]</scope>
    <source>
        <strain evidence="1 2">B4110</strain>
    </source>
</reference>
<dbReference type="PATRIC" id="fig|153151.4.peg.3249"/>
<evidence type="ECO:0000313" key="2">
    <source>
        <dbReference type="Proteomes" id="UP000075324"/>
    </source>
</evidence>
<name>A0A150N0M7_9BACL</name>
<protein>
    <submittedName>
        <fullName evidence="1">Uncharacterized protein</fullName>
    </submittedName>
</protein>
<dbReference type="EMBL" id="LQYW01000055">
    <property type="protein sequence ID" value="KYD30275.1"/>
    <property type="molecule type" value="Genomic_DNA"/>
</dbReference>
<organism evidence="1 2">
    <name type="scientific">Parageobacillus toebii</name>
    <dbReference type="NCBI Taxonomy" id="153151"/>
    <lineage>
        <taxon>Bacteria</taxon>
        <taxon>Bacillati</taxon>
        <taxon>Bacillota</taxon>
        <taxon>Bacilli</taxon>
        <taxon>Bacillales</taxon>
        <taxon>Anoxybacillaceae</taxon>
        <taxon>Parageobacillus</taxon>
    </lineage>
</organism>
<dbReference type="AlphaFoldDB" id="A0A150N0M7"/>
<proteinExistence type="predicted"/>
<dbReference type="GeneID" id="94900297"/>
<comment type="caution">
    <text evidence="1">The sequence shown here is derived from an EMBL/GenBank/DDBJ whole genome shotgun (WGS) entry which is preliminary data.</text>
</comment>